<keyword evidence="2" id="KW-1185">Reference proteome</keyword>
<dbReference type="Proteomes" id="UP000798662">
    <property type="component" value="Chromosome 1"/>
</dbReference>
<proteinExistence type="predicted"/>
<comment type="caution">
    <text evidence="1">The sequence shown here is derived from an EMBL/GenBank/DDBJ whole genome shotgun (WGS) entry which is preliminary data.</text>
</comment>
<name>A0ACC3BVA8_PYRYE</name>
<protein>
    <submittedName>
        <fullName evidence="1">Uncharacterized protein</fullName>
    </submittedName>
</protein>
<evidence type="ECO:0000313" key="1">
    <source>
        <dbReference type="EMBL" id="KAK1861835.1"/>
    </source>
</evidence>
<reference evidence="1" key="1">
    <citation type="submission" date="2019-11" db="EMBL/GenBank/DDBJ databases">
        <title>Nori genome reveals adaptations in red seaweeds to the harsh intertidal environment.</title>
        <authorList>
            <person name="Wang D."/>
            <person name="Mao Y."/>
        </authorList>
    </citation>
    <scope>NUCLEOTIDE SEQUENCE</scope>
    <source>
        <tissue evidence="1">Gametophyte</tissue>
    </source>
</reference>
<dbReference type="EMBL" id="CM020618">
    <property type="protein sequence ID" value="KAK1861835.1"/>
    <property type="molecule type" value="Genomic_DNA"/>
</dbReference>
<gene>
    <name evidence="1" type="ORF">I4F81_004415</name>
</gene>
<evidence type="ECO:0000313" key="2">
    <source>
        <dbReference type="Proteomes" id="UP000798662"/>
    </source>
</evidence>
<organism evidence="1 2">
    <name type="scientific">Pyropia yezoensis</name>
    <name type="common">Susabi-nori</name>
    <name type="synonym">Porphyra yezoensis</name>
    <dbReference type="NCBI Taxonomy" id="2788"/>
    <lineage>
        <taxon>Eukaryota</taxon>
        <taxon>Rhodophyta</taxon>
        <taxon>Bangiophyceae</taxon>
        <taxon>Bangiales</taxon>
        <taxon>Bangiaceae</taxon>
        <taxon>Pyropia</taxon>
    </lineage>
</organism>
<accession>A0ACC3BVA8</accession>
<sequence length="175" mass="17363">MVLIPPRLYTLGGMWLTMFSIAGLATAVVSGVCGLVAGLLFLSPPRTSTARIASASAVGVDRPTAGADVPPPDSGATPLPGGPPCTPFRPASWRSTHPLLFAAVAVGGGVVVAAAAGAVTAAVVGTLPAFLLAVAHANMSEGVAFMSRSAAIAWGVVLAGFVLALSTGVFRHVSY</sequence>